<dbReference type="Proteomes" id="UP000202420">
    <property type="component" value="Segment"/>
</dbReference>
<evidence type="ECO:0000313" key="2">
    <source>
        <dbReference type="Proteomes" id="UP000202420"/>
    </source>
</evidence>
<name>A7K7W2_9PHYC</name>
<sequence length="258" mass="26554">MALFFHVYFERSPPANSGRPHQKNLLISNVFVSPMTFRLRSISCHVCTKRPIIGRRPPVPGVGSGTGTGAGFGTGFGLGAGTGFGFGAGTGFGLGVGTGFGAGTGFGLGAGTGFGTGVVCTRRTKSYGGANLMTTATSSPVVYVLSPGMIGFTTRPFGHVYITRTALGFASTIVPFTDMVSCDGVGLGAGGELSIGRIGATIVSGNFGNNTSDLMTVLEGNIGNISIHNIFTCELIRRHKENTCPRDSQGTISCRRIP</sequence>
<keyword evidence="2" id="KW-1185">Reference proteome</keyword>
<gene>
    <name evidence="1" type="primary">Z002R</name>
    <name evidence="1" type="ORF">ATCV1_Z002R</name>
</gene>
<dbReference type="KEGG" id="vg:5470897"/>
<organism evidence="1 2">
    <name type="scientific">Chlorovirus heliozoae</name>
    <dbReference type="NCBI Taxonomy" id="322019"/>
    <lineage>
        <taxon>Viruses</taxon>
        <taxon>Varidnaviria</taxon>
        <taxon>Bamfordvirae</taxon>
        <taxon>Nucleocytoviricota</taxon>
        <taxon>Megaviricetes</taxon>
        <taxon>Algavirales</taxon>
        <taxon>Phycodnaviridae</taxon>
        <taxon>Chlorovirus</taxon>
    </lineage>
</organism>
<dbReference type="EMBL" id="EF101928">
    <property type="protein sequence ID" value="ABT16136.1"/>
    <property type="molecule type" value="Genomic_DNA"/>
</dbReference>
<dbReference type="GeneID" id="5470897"/>
<protein>
    <submittedName>
        <fullName evidence="1">Uncharacterized protein Z002R</fullName>
    </submittedName>
</protein>
<accession>A7K7W2</accession>
<evidence type="ECO:0000313" key="1">
    <source>
        <dbReference type="EMBL" id="ABT16136.1"/>
    </source>
</evidence>
<dbReference type="RefSeq" id="YP_001426483.1">
    <property type="nucleotide sequence ID" value="NC_008724.1"/>
</dbReference>
<proteinExistence type="predicted"/>
<reference evidence="1 2" key="1">
    <citation type="submission" date="2006-09" db="EMBL/GenBank/DDBJ databases">
        <title>Sequence and annotation of the 288-kb ATCV-1 virus that infects an endosymbiotic Chlorella strain of the heliozoon Acanthocystis turfacea.</title>
        <authorList>
            <person name="Fitzgerald L.A."/>
            <person name="Graves M.V."/>
            <person name="Li X."/>
            <person name="Pfitzner A.J.P."/>
            <person name="Hartigan J."/>
            <person name="Van Etten J.L."/>
        </authorList>
    </citation>
    <scope>NUCLEOTIDE SEQUENCE [LARGE SCALE GENOMIC DNA]</scope>
    <source>
        <strain evidence="1 2">ATCV-1</strain>
    </source>
</reference>